<keyword evidence="2 7" id="KW-0812">Transmembrane</keyword>
<proteinExistence type="predicted"/>
<comment type="subcellular location">
    <subcellularLocation>
        <location evidence="1">Endomembrane system</location>
        <topology evidence="1">Multi-pass membrane protein</topology>
    </subcellularLocation>
</comment>
<feature type="transmembrane region" description="Helical" evidence="7">
    <location>
        <begin position="70"/>
        <end position="89"/>
    </location>
</feature>
<keyword evidence="5" id="KW-0443">Lipid metabolism</keyword>
<evidence type="ECO:0000256" key="7">
    <source>
        <dbReference type="SAM" id="Phobius"/>
    </source>
</evidence>
<dbReference type="GO" id="GO:0016020">
    <property type="term" value="C:membrane"/>
    <property type="evidence" value="ECO:0007669"/>
    <property type="project" value="GOC"/>
</dbReference>
<reference evidence="9 10" key="1">
    <citation type="journal article" date="2017" name="Gigascience">
        <title>Draft genome of the honey bee ectoparasitic mite, Tropilaelaps mercedesae, is shaped by the parasitic life history.</title>
        <authorList>
            <person name="Dong X."/>
            <person name="Armstrong S.D."/>
            <person name="Xia D."/>
            <person name="Makepeace B.L."/>
            <person name="Darby A.C."/>
            <person name="Kadowaki T."/>
        </authorList>
    </citation>
    <scope>NUCLEOTIDE SEQUENCE [LARGE SCALE GENOMIC DNA]</scope>
    <source>
        <strain evidence="9">Wuxi-XJTLU</strain>
    </source>
</reference>
<dbReference type="AlphaFoldDB" id="A0A1V9Y2X9"/>
<feature type="transmembrane region" description="Helical" evidence="7">
    <location>
        <begin position="143"/>
        <end position="160"/>
    </location>
</feature>
<evidence type="ECO:0000256" key="5">
    <source>
        <dbReference type="ARBA" id="ARBA00023098"/>
    </source>
</evidence>
<dbReference type="STRING" id="418985.A0A1V9Y2X9"/>
<keyword evidence="9" id="KW-0503">Monooxygenase</keyword>
<organism evidence="9 10">
    <name type="scientific">Tropilaelaps mercedesae</name>
    <dbReference type="NCBI Taxonomy" id="418985"/>
    <lineage>
        <taxon>Eukaryota</taxon>
        <taxon>Metazoa</taxon>
        <taxon>Ecdysozoa</taxon>
        <taxon>Arthropoda</taxon>
        <taxon>Chelicerata</taxon>
        <taxon>Arachnida</taxon>
        <taxon>Acari</taxon>
        <taxon>Parasitiformes</taxon>
        <taxon>Mesostigmata</taxon>
        <taxon>Gamasina</taxon>
        <taxon>Dermanyssoidea</taxon>
        <taxon>Laelapidae</taxon>
        <taxon>Tropilaelaps</taxon>
    </lineage>
</organism>
<feature type="transmembrane region" description="Helical" evidence="7">
    <location>
        <begin position="101"/>
        <end position="123"/>
    </location>
</feature>
<feature type="domain" description="Fatty acid hydroxylase" evidence="8">
    <location>
        <begin position="146"/>
        <end position="280"/>
    </location>
</feature>
<evidence type="ECO:0000313" key="9">
    <source>
        <dbReference type="EMBL" id="OQR80117.1"/>
    </source>
</evidence>
<dbReference type="InterPro" id="IPR006694">
    <property type="entry name" value="Fatty_acid_hydroxylase"/>
</dbReference>
<gene>
    <name evidence="9" type="ORF">BIW11_05278</name>
</gene>
<dbReference type="Proteomes" id="UP000192247">
    <property type="component" value="Unassembled WGS sequence"/>
</dbReference>
<dbReference type="GO" id="GO:0005783">
    <property type="term" value="C:endoplasmic reticulum"/>
    <property type="evidence" value="ECO:0007669"/>
    <property type="project" value="TreeGrafter"/>
</dbReference>
<keyword evidence="3 7" id="KW-1133">Transmembrane helix</keyword>
<dbReference type="Pfam" id="PF04116">
    <property type="entry name" value="FA_hydroxylase"/>
    <property type="match status" value="1"/>
</dbReference>
<accession>A0A1V9Y2X9</accession>
<dbReference type="EMBL" id="MNPL01000328">
    <property type="protein sequence ID" value="OQR80117.1"/>
    <property type="molecule type" value="Genomic_DNA"/>
</dbReference>
<dbReference type="InterPro" id="IPR051689">
    <property type="entry name" value="Sterol_desaturase/TMEM195"/>
</dbReference>
<dbReference type="PANTHER" id="PTHR21624">
    <property type="entry name" value="STEROL DESATURASE-RELATED PROTEIN"/>
    <property type="match status" value="1"/>
</dbReference>
<evidence type="ECO:0000259" key="8">
    <source>
        <dbReference type="Pfam" id="PF04116"/>
    </source>
</evidence>
<dbReference type="OrthoDB" id="6354873at2759"/>
<evidence type="ECO:0000256" key="6">
    <source>
        <dbReference type="ARBA" id="ARBA00023136"/>
    </source>
</evidence>
<evidence type="ECO:0000256" key="4">
    <source>
        <dbReference type="ARBA" id="ARBA00023002"/>
    </source>
</evidence>
<keyword evidence="10" id="KW-1185">Reference proteome</keyword>
<dbReference type="GO" id="GO:0008610">
    <property type="term" value="P:lipid biosynthetic process"/>
    <property type="evidence" value="ECO:0007669"/>
    <property type="project" value="InterPro"/>
</dbReference>
<evidence type="ECO:0000256" key="2">
    <source>
        <dbReference type="ARBA" id="ARBA00022692"/>
    </source>
</evidence>
<dbReference type="GO" id="GO:0006643">
    <property type="term" value="P:membrane lipid metabolic process"/>
    <property type="evidence" value="ECO:0007669"/>
    <property type="project" value="TreeGrafter"/>
</dbReference>
<protein>
    <submittedName>
        <fullName evidence="9">Alkylglycerol monooxygenase-like</fullName>
    </submittedName>
</protein>
<evidence type="ECO:0000256" key="1">
    <source>
        <dbReference type="ARBA" id="ARBA00004127"/>
    </source>
</evidence>
<keyword evidence="4" id="KW-0560">Oxidoreductase</keyword>
<keyword evidence="6 7" id="KW-0472">Membrane</keyword>
<evidence type="ECO:0000313" key="10">
    <source>
        <dbReference type="Proteomes" id="UP000192247"/>
    </source>
</evidence>
<dbReference type="PANTHER" id="PTHR21624:SF1">
    <property type="entry name" value="ALKYLGLYCEROL MONOOXYGENASE"/>
    <property type="match status" value="1"/>
</dbReference>
<name>A0A1V9Y2X9_9ACAR</name>
<comment type="caution">
    <text evidence="9">The sequence shown here is derived from an EMBL/GenBank/DDBJ whole genome shotgun (WGS) entry which is preliminary data.</text>
</comment>
<dbReference type="GO" id="GO:0050479">
    <property type="term" value="F:glyceryl-ether monooxygenase activity"/>
    <property type="evidence" value="ECO:0007669"/>
    <property type="project" value="TreeGrafter"/>
</dbReference>
<sequence>MEDETITKAAYDAWEQLSNISNCTEARLCFPEAVFKNFTFHARFLMFMVTPTQAFDHYSVLPMRDLINDVIAPFMVLGFIEYFLIRLFGGRWGHIAEYLPNVYSGMLSQTFRLAFHVVEFWLYTQVYDYWHLVFADSVNWKSWTAWVVVAVMFDFCYYWFHRCGHEMAIFWTMHQVHHSSGSFNYSISFRIPHVHDFIHSGLFYLPMALLGVPPDVTFLHKIINLLYQFWIHTELIPKLGPIEWIFNTASHHRVHHARQAKYLDKNYGSVLIIWDRIFGTFYEEDDGDKPIYGLTKPQNSLNVFYYQVCMRM</sequence>
<dbReference type="GO" id="GO:0005506">
    <property type="term" value="F:iron ion binding"/>
    <property type="evidence" value="ECO:0007669"/>
    <property type="project" value="InterPro"/>
</dbReference>
<dbReference type="InParanoid" id="A0A1V9Y2X9"/>
<evidence type="ECO:0000256" key="3">
    <source>
        <dbReference type="ARBA" id="ARBA00022989"/>
    </source>
</evidence>